<dbReference type="PANTHER" id="PTHR11360">
    <property type="entry name" value="MONOCARBOXYLATE TRANSPORTER"/>
    <property type="match status" value="1"/>
</dbReference>
<feature type="transmembrane region" description="Helical" evidence="2">
    <location>
        <begin position="108"/>
        <end position="132"/>
    </location>
</feature>
<dbReference type="Gene3D" id="1.20.1250.20">
    <property type="entry name" value="MFS general substrate transporter like domains"/>
    <property type="match status" value="1"/>
</dbReference>
<dbReference type="AlphaFoldDB" id="A0A6A5UKS8"/>
<feature type="transmembrane region" description="Helical" evidence="2">
    <location>
        <begin position="203"/>
        <end position="225"/>
    </location>
</feature>
<dbReference type="InterPro" id="IPR036259">
    <property type="entry name" value="MFS_trans_sf"/>
</dbReference>
<evidence type="ECO:0000313" key="3">
    <source>
        <dbReference type="EMBL" id="KAF1964392.1"/>
    </source>
</evidence>
<accession>A0A6A5UKS8</accession>
<evidence type="ECO:0000313" key="4">
    <source>
        <dbReference type="Proteomes" id="UP000800036"/>
    </source>
</evidence>
<dbReference type="EMBL" id="ML976790">
    <property type="protein sequence ID" value="KAF1964392.1"/>
    <property type="molecule type" value="Genomic_DNA"/>
</dbReference>
<keyword evidence="4" id="KW-1185">Reference proteome</keyword>
<dbReference type="InterPro" id="IPR050327">
    <property type="entry name" value="Proton-linked_MCT"/>
</dbReference>
<sequence length="396" mass="43139">MDDHELQAINAREPEADPTTEQNPPKENGGVGAWLVLGSVFIQGALIWGFVYGFGVFQEYYARQEQFAGNTSGLASIGTTASGIMYLTSPFVYYIFQRYPEYRRSVTLVGFAVMLGGMVGASFANTVAYTYLDEWFLKRRGLAFGAMIADDGIGAFRTAMRAWSIISFLFISLSLFFLKSRTISRSAGRVSRGFDMRFLKSPAFWILQTGNICQGLGYFMPIFYIPSFAAHRGWPTITGTIAVMLCNVSIVIGATSIGWIVDRYHVTTAIMISCVGTMVAIFLVWSVSIYRPMLFIFAITYGIFAGGFPATWTGCGNPVRRRFPVENGMVVALFTAGKGIASVISGPVSGALVSSDTWKGHVGYAYGSGYGFMIVFSGVTASFASIGWIGKRLGVV</sequence>
<feature type="transmembrane region" description="Helical" evidence="2">
    <location>
        <begin position="293"/>
        <end position="315"/>
    </location>
</feature>
<keyword evidence="2" id="KW-0472">Membrane</keyword>
<proteinExistence type="predicted"/>
<organism evidence="3 4">
    <name type="scientific">Bimuria novae-zelandiae CBS 107.79</name>
    <dbReference type="NCBI Taxonomy" id="1447943"/>
    <lineage>
        <taxon>Eukaryota</taxon>
        <taxon>Fungi</taxon>
        <taxon>Dikarya</taxon>
        <taxon>Ascomycota</taxon>
        <taxon>Pezizomycotina</taxon>
        <taxon>Dothideomycetes</taxon>
        <taxon>Pleosporomycetidae</taxon>
        <taxon>Pleosporales</taxon>
        <taxon>Massarineae</taxon>
        <taxon>Didymosphaeriaceae</taxon>
        <taxon>Bimuria</taxon>
    </lineage>
</organism>
<dbReference type="PANTHER" id="PTHR11360:SF287">
    <property type="entry name" value="MFS MONOCARBOXYLATE TRANSPORTER"/>
    <property type="match status" value="1"/>
</dbReference>
<dbReference type="SUPFAM" id="SSF103473">
    <property type="entry name" value="MFS general substrate transporter"/>
    <property type="match status" value="1"/>
</dbReference>
<feature type="transmembrane region" description="Helical" evidence="2">
    <location>
        <begin position="268"/>
        <end position="287"/>
    </location>
</feature>
<dbReference type="OrthoDB" id="2213137at2759"/>
<keyword evidence="2" id="KW-1133">Transmembrane helix</keyword>
<keyword evidence="2" id="KW-0812">Transmembrane</keyword>
<dbReference type="Proteomes" id="UP000800036">
    <property type="component" value="Unassembled WGS sequence"/>
</dbReference>
<gene>
    <name evidence="3" type="ORF">BU23DRAFT_594173</name>
</gene>
<feature type="transmembrane region" description="Helical" evidence="2">
    <location>
        <begin position="74"/>
        <end position="96"/>
    </location>
</feature>
<evidence type="ECO:0000256" key="1">
    <source>
        <dbReference type="SAM" id="MobiDB-lite"/>
    </source>
</evidence>
<protein>
    <submittedName>
        <fullName evidence="3">MFS general substrate transporter</fullName>
    </submittedName>
</protein>
<name>A0A6A5UKS8_9PLEO</name>
<feature type="transmembrane region" description="Helical" evidence="2">
    <location>
        <begin position="162"/>
        <end position="182"/>
    </location>
</feature>
<feature type="region of interest" description="Disordered" evidence="1">
    <location>
        <begin position="1"/>
        <end position="25"/>
    </location>
</feature>
<feature type="transmembrane region" description="Helical" evidence="2">
    <location>
        <begin position="369"/>
        <end position="390"/>
    </location>
</feature>
<evidence type="ECO:0000256" key="2">
    <source>
        <dbReference type="SAM" id="Phobius"/>
    </source>
</evidence>
<feature type="transmembrane region" description="Helical" evidence="2">
    <location>
        <begin position="327"/>
        <end position="349"/>
    </location>
</feature>
<feature type="transmembrane region" description="Helical" evidence="2">
    <location>
        <begin position="237"/>
        <end position="261"/>
    </location>
</feature>
<feature type="transmembrane region" description="Helical" evidence="2">
    <location>
        <begin position="31"/>
        <end position="54"/>
    </location>
</feature>
<reference evidence="3" key="1">
    <citation type="journal article" date="2020" name="Stud. Mycol.">
        <title>101 Dothideomycetes genomes: a test case for predicting lifestyles and emergence of pathogens.</title>
        <authorList>
            <person name="Haridas S."/>
            <person name="Albert R."/>
            <person name="Binder M."/>
            <person name="Bloem J."/>
            <person name="Labutti K."/>
            <person name="Salamov A."/>
            <person name="Andreopoulos B."/>
            <person name="Baker S."/>
            <person name="Barry K."/>
            <person name="Bills G."/>
            <person name="Bluhm B."/>
            <person name="Cannon C."/>
            <person name="Castanera R."/>
            <person name="Culley D."/>
            <person name="Daum C."/>
            <person name="Ezra D."/>
            <person name="Gonzalez J."/>
            <person name="Henrissat B."/>
            <person name="Kuo A."/>
            <person name="Liang C."/>
            <person name="Lipzen A."/>
            <person name="Lutzoni F."/>
            <person name="Magnuson J."/>
            <person name="Mondo S."/>
            <person name="Nolan M."/>
            <person name="Ohm R."/>
            <person name="Pangilinan J."/>
            <person name="Park H.-J."/>
            <person name="Ramirez L."/>
            <person name="Alfaro M."/>
            <person name="Sun H."/>
            <person name="Tritt A."/>
            <person name="Yoshinaga Y."/>
            <person name="Zwiers L.-H."/>
            <person name="Turgeon B."/>
            <person name="Goodwin S."/>
            <person name="Spatafora J."/>
            <person name="Crous P."/>
            <person name="Grigoriev I."/>
        </authorList>
    </citation>
    <scope>NUCLEOTIDE SEQUENCE</scope>
    <source>
        <strain evidence="3">CBS 107.79</strain>
    </source>
</reference>